<dbReference type="InterPro" id="IPR019326">
    <property type="entry name" value="NDNF"/>
</dbReference>
<protein>
    <recommendedName>
        <fullName evidence="5">Protein NDNF C-terminal domain-containing protein</fullName>
    </recommendedName>
</protein>
<keyword evidence="4" id="KW-0732">Signal</keyword>
<dbReference type="PANTHER" id="PTHR14619:SF3">
    <property type="entry name" value="PROTEIN NDNF"/>
    <property type="match status" value="1"/>
</dbReference>
<keyword evidence="2" id="KW-0964">Secreted</keyword>
<reference evidence="6" key="1">
    <citation type="submission" date="2023-10" db="EMBL/GenBank/DDBJ databases">
        <title>Genome assembly of Pristionchus species.</title>
        <authorList>
            <person name="Yoshida K."/>
            <person name="Sommer R.J."/>
        </authorList>
    </citation>
    <scope>NUCLEOTIDE SEQUENCE</scope>
    <source>
        <strain evidence="6">RS5133</strain>
    </source>
</reference>
<proteinExistence type="predicted"/>
<dbReference type="Proteomes" id="UP001432322">
    <property type="component" value="Unassembled WGS sequence"/>
</dbReference>
<keyword evidence="7" id="KW-1185">Reference proteome</keyword>
<sequence>MILLFLPFLFLPTLISSLDLPTNDLHTFSVESTEPTNISLGRVSAQFFLSISPCGAVHWKLFKVTKDGVGEPQLVAGEEGESKMSFYSSKLDGENLLLLLSSPLNTSVDVVHSSSQSSLDEIYPPLPSDTRAFVSFETSNSSSVDALVHWKISPHIKSFPDKSRYRFCVLLSTEPLTSSLSCHLSSQISEDIRCHDTTNQMEVVDLKPGRSYFATVFIRDSRHATISSYDSLQMIVPGEKPETTIPLLSEGTIHHLEIPGPRGHSLSYQFQSTGQTAKRALLTVFACSGYVRVSVWRGKKLLKKSEPFTSFRRFSIINGNGRLRIEIINDENRPNNVKVWIGRGNGDSPYAALPDDTSVRVVRRGCDWADIQWFRSSDANDEYCVYARKERSDLIEQIIGKVENDCSNGVFPHSSLVGCYTHKGAPSDGTIGILQTTVTGLPVDATSRFDVLVRPSNRSNAQSLPYRTLWVRTAPAC</sequence>
<evidence type="ECO:0000256" key="3">
    <source>
        <dbReference type="ARBA" id="ARBA00022737"/>
    </source>
</evidence>
<dbReference type="Pfam" id="PF19433">
    <property type="entry name" value="NDNF_C"/>
    <property type="match status" value="1"/>
</dbReference>
<dbReference type="InterPro" id="IPR045805">
    <property type="entry name" value="NDNF_C"/>
</dbReference>
<dbReference type="EMBL" id="BTSY01000002">
    <property type="protein sequence ID" value="GMT16270.1"/>
    <property type="molecule type" value="Genomic_DNA"/>
</dbReference>
<evidence type="ECO:0000313" key="7">
    <source>
        <dbReference type="Proteomes" id="UP001432322"/>
    </source>
</evidence>
<dbReference type="AlphaFoldDB" id="A0AAV5VCJ7"/>
<keyword evidence="3" id="KW-0677">Repeat</keyword>
<evidence type="ECO:0000256" key="4">
    <source>
        <dbReference type="SAM" id="SignalP"/>
    </source>
</evidence>
<feature type="chain" id="PRO_5043988967" description="Protein NDNF C-terminal domain-containing protein" evidence="4">
    <location>
        <begin position="18"/>
        <end position="477"/>
    </location>
</feature>
<accession>A0AAV5VCJ7</accession>
<evidence type="ECO:0000256" key="2">
    <source>
        <dbReference type="ARBA" id="ARBA00022525"/>
    </source>
</evidence>
<dbReference type="GO" id="GO:0005576">
    <property type="term" value="C:extracellular region"/>
    <property type="evidence" value="ECO:0007669"/>
    <property type="project" value="UniProtKB-SubCell"/>
</dbReference>
<name>A0AAV5VCJ7_9BILA</name>
<evidence type="ECO:0000256" key="1">
    <source>
        <dbReference type="ARBA" id="ARBA00004613"/>
    </source>
</evidence>
<gene>
    <name evidence="6" type="ORF">PFISCL1PPCAC_7567</name>
</gene>
<dbReference type="PANTHER" id="PTHR14619">
    <property type="entry name" value="NEURON-DERIVED NEUROTROPHIC FACTOR"/>
    <property type="match status" value="1"/>
</dbReference>
<evidence type="ECO:0000259" key="5">
    <source>
        <dbReference type="Pfam" id="PF19433"/>
    </source>
</evidence>
<comment type="caution">
    <text evidence="6">The sequence shown here is derived from an EMBL/GenBank/DDBJ whole genome shotgun (WGS) entry which is preliminary data.</text>
</comment>
<evidence type="ECO:0000313" key="6">
    <source>
        <dbReference type="EMBL" id="GMT16270.1"/>
    </source>
</evidence>
<feature type="signal peptide" evidence="4">
    <location>
        <begin position="1"/>
        <end position="17"/>
    </location>
</feature>
<organism evidence="6 7">
    <name type="scientific">Pristionchus fissidentatus</name>
    <dbReference type="NCBI Taxonomy" id="1538716"/>
    <lineage>
        <taxon>Eukaryota</taxon>
        <taxon>Metazoa</taxon>
        <taxon>Ecdysozoa</taxon>
        <taxon>Nematoda</taxon>
        <taxon>Chromadorea</taxon>
        <taxon>Rhabditida</taxon>
        <taxon>Rhabditina</taxon>
        <taxon>Diplogasteromorpha</taxon>
        <taxon>Diplogasteroidea</taxon>
        <taxon>Neodiplogasteridae</taxon>
        <taxon>Pristionchus</taxon>
    </lineage>
</organism>
<comment type="subcellular location">
    <subcellularLocation>
        <location evidence="1">Secreted</location>
    </subcellularLocation>
</comment>
<feature type="domain" description="Protein NDNF C-terminal" evidence="5">
    <location>
        <begin position="305"/>
        <end position="477"/>
    </location>
</feature>